<gene>
    <name evidence="2" type="ORF">MNBD_NITROSPINAE03-2012</name>
</gene>
<sequence length="121" mass="13186">MEISKFITDNGTTIFRVSGKLIYSSVDKLKTGIDSAIEEGASKIIINLKGANIIDSASAGLLLSRSRAAKKKGGYFCFCELQPAIAKLFMMIGADQRPEIFMTENEALEYTQTGAKTPQEK</sequence>
<dbReference type="SUPFAM" id="SSF52091">
    <property type="entry name" value="SpoIIaa-like"/>
    <property type="match status" value="1"/>
</dbReference>
<evidence type="ECO:0000259" key="1">
    <source>
        <dbReference type="PROSITE" id="PS50801"/>
    </source>
</evidence>
<dbReference type="InterPro" id="IPR002645">
    <property type="entry name" value="STAS_dom"/>
</dbReference>
<dbReference type="GO" id="GO:0043856">
    <property type="term" value="F:anti-sigma factor antagonist activity"/>
    <property type="evidence" value="ECO:0007669"/>
    <property type="project" value="TreeGrafter"/>
</dbReference>
<organism evidence="2">
    <name type="scientific">hydrothermal vent metagenome</name>
    <dbReference type="NCBI Taxonomy" id="652676"/>
    <lineage>
        <taxon>unclassified sequences</taxon>
        <taxon>metagenomes</taxon>
        <taxon>ecological metagenomes</taxon>
    </lineage>
</organism>
<dbReference type="AlphaFoldDB" id="A0A3B1BC58"/>
<proteinExistence type="predicted"/>
<dbReference type="PANTHER" id="PTHR33495:SF2">
    <property type="entry name" value="ANTI-SIGMA FACTOR ANTAGONIST TM_1081-RELATED"/>
    <property type="match status" value="1"/>
</dbReference>
<protein>
    <recommendedName>
        <fullName evidence="1">STAS domain-containing protein</fullName>
    </recommendedName>
</protein>
<dbReference type="Pfam" id="PF01740">
    <property type="entry name" value="STAS"/>
    <property type="match status" value="1"/>
</dbReference>
<dbReference type="EMBL" id="UOGB01000035">
    <property type="protein sequence ID" value="VAX15856.1"/>
    <property type="molecule type" value="Genomic_DNA"/>
</dbReference>
<dbReference type="PROSITE" id="PS50801">
    <property type="entry name" value="STAS"/>
    <property type="match status" value="1"/>
</dbReference>
<feature type="domain" description="STAS" evidence="1">
    <location>
        <begin position="10"/>
        <end position="111"/>
    </location>
</feature>
<reference evidence="2" key="1">
    <citation type="submission" date="2018-06" db="EMBL/GenBank/DDBJ databases">
        <authorList>
            <person name="Zhirakovskaya E."/>
        </authorList>
    </citation>
    <scope>NUCLEOTIDE SEQUENCE</scope>
</reference>
<name>A0A3B1BC58_9ZZZZ</name>
<dbReference type="PANTHER" id="PTHR33495">
    <property type="entry name" value="ANTI-SIGMA FACTOR ANTAGONIST TM_1081-RELATED-RELATED"/>
    <property type="match status" value="1"/>
</dbReference>
<dbReference type="Gene3D" id="3.30.750.24">
    <property type="entry name" value="STAS domain"/>
    <property type="match status" value="1"/>
</dbReference>
<evidence type="ECO:0000313" key="2">
    <source>
        <dbReference type="EMBL" id="VAX15856.1"/>
    </source>
</evidence>
<dbReference type="CDD" id="cd07043">
    <property type="entry name" value="STAS_anti-anti-sigma_factors"/>
    <property type="match status" value="1"/>
</dbReference>
<accession>A0A3B1BC58</accession>
<dbReference type="InterPro" id="IPR036513">
    <property type="entry name" value="STAS_dom_sf"/>
</dbReference>